<organism evidence="2 3">
    <name type="scientific">Xanthomonas translucens pv. translucens</name>
    <dbReference type="NCBI Taxonomy" id="134875"/>
    <lineage>
        <taxon>Bacteria</taxon>
        <taxon>Pseudomonadati</taxon>
        <taxon>Pseudomonadota</taxon>
        <taxon>Gammaproteobacteria</taxon>
        <taxon>Lysobacterales</taxon>
        <taxon>Lysobacteraceae</taxon>
        <taxon>Xanthomonas</taxon>
        <taxon>Xanthomonas translucens group</taxon>
    </lineage>
</organism>
<evidence type="ECO:0000313" key="2">
    <source>
        <dbReference type="EMBL" id="MFN6508838.1"/>
    </source>
</evidence>
<name>A0ABW9KZ19_XANCT</name>
<keyword evidence="3" id="KW-1185">Reference proteome</keyword>
<comment type="caution">
    <text evidence="2">The sequence shown here is derived from an EMBL/GenBank/DDBJ whole genome shotgun (WGS) entry which is preliminary data.</text>
</comment>
<dbReference type="RefSeq" id="WP_206711668.1">
    <property type="nucleotide sequence ID" value="NZ_CP064004.1"/>
</dbReference>
<feature type="domain" description="DUF6531" evidence="1">
    <location>
        <begin position="189"/>
        <end position="253"/>
    </location>
</feature>
<dbReference type="Pfam" id="PF20148">
    <property type="entry name" value="DUF6531"/>
    <property type="match status" value="1"/>
</dbReference>
<protein>
    <submittedName>
        <fullName evidence="2">DUF6531 domain-containing protein</fullName>
    </submittedName>
</protein>
<dbReference type="InterPro" id="IPR045351">
    <property type="entry name" value="DUF6531"/>
</dbReference>
<proteinExistence type="predicted"/>
<evidence type="ECO:0000259" key="1">
    <source>
        <dbReference type="Pfam" id="PF20148"/>
    </source>
</evidence>
<dbReference type="Proteomes" id="UP001635788">
    <property type="component" value="Unassembled WGS sequence"/>
</dbReference>
<gene>
    <name evidence="2" type="ORF">ACK3FC_16935</name>
</gene>
<evidence type="ECO:0000313" key="3">
    <source>
        <dbReference type="Proteomes" id="UP001635788"/>
    </source>
</evidence>
<accession>A0ABW9KZ19</accession>
<sequence length="381" mass="41319">MHLFLRGGNAARRISVVLYVETARILLLIVVALSLLFLGRAHAEDVPILGYGWSTLQPVDWGNACFSSPAEACRYQMDHGYSGLTLTGVSAPQIPVSAWAGMECPTQSPVATARNSALQSQGGRALLEVVCYATGDSGNITWNQYGHAVCPDGYSIAENAVGGMVCRKPGEDHISDLGPVCCSASPSVGDPINPSIGNSYQVETDYKSADGFLDFSRYYNSYGGSPSGAFGVHWLHSFEGYIEVANGTKVDDGSIAPTDVNLVSNTGRIVRFTLNAGVWLSNVEAGLALFKDSDGWTLGRKSGVSEKYDVNGRLVAVFDREGNRKELHYRMEGLLERVVDQKGREIKFTYRKIVNSDYFISRVEFSDGSSVSYDYDNHGNS</sequence>
<reference evidence="2 3" key="1">
    <citation type="submission" date="2024-12" db="EMBL/GenBank/DDBJ databases">
        <authorList>
            <person name="Alaofin S."/>
            <person name="Velasco D."/>
            <person name="Li D."/>
            <person name="Baldwin T."/>
            <person name="Liu Z."/>
            <person name="Schachterle J.K."/>
        </authorList>
    </citation>
    <scope>NUCLEOTIDE SEQUENCE [LARGE SCALE GENOMIC DNA]</scope>
    <source>
        <strain evidence="2 3">B1</strain>
    </source>
</reference>
<dbReference type="EMBL" id="JBKAMQ010000002">
    <property type="protein sequence ID" value="MFN6508838.1"/>
    <property type="molecule type" value="Genomic_DNA"/>
</dbReference>